<evidence type="ECO:0000256" key="1">
    <source>
        <dbReference type="ARBA" id="ARBA00022737"/>
    </source>
</evidence>
<dbReference type="PROSITE" id="PS51170">
    <property type="entry name" value="CW"/>
    <property type="match status" value="1"/>
</dbReference>
<evidence type="ECO:0000256" key="3">
    <source>
        <dbReference type="SAM" id="Coils"/>
    </source>
</evidence>
<feature type="repeat" description="Cell wall-binding" evidence="2">
    <location>
        <begin position="1244"/>
        <end position="1264"/>
    </location>
</feature>
<feature type="coiled-coil region" evidence="3">
    <location>
        <begin position="37"/>
        <end position="109"/>
    </location>
</feature>
<dbReference type="Proteomes" id="UP000283975">
    <property type="component" value="Unassembled WGS sequence"/>
</dbReference>
<gene>
    <name evidence="5" type="ORF">DW839_31835</name>
</gene>
<dbReference type="Pfam" id="PF19127">
    <property type="entry name" value="Choline_bind_3"/>
    <property type="match status" value="1"/>
</dbReference>
<dbReference type="EMBL" id="QSHZ01000068">
    <property type="protein sequence ID" value="RHC45950.1"/>
    <property type="molecule type" value="Genomic_DNA"/>
</dbReference>
<keyword evidence="1" id="KW-0677">Repeat</keyword>
<proteinExistence type="predicted"/>
<feature type="coiled-coil region" evidence="3">
    <location>
        <begin position="959"/>
        <end position="1013"/>
    </location>
</feature>
<feature type="coiled-coil region" evidence="3">
    <location>
        <begin position="165"/>
        <end position="227"/>
    </location>
</feature>
<protein>
    <submittedName>
        <fullName evidence="5">Uncharacterized protein</fullName>
    </submittedName>
</protein>
<feature type="coiled-coil region" evidence="3">
    <location>
        <begin position="807"/>
        <end position="841"/>
    </location>
</feature>
<comment type="caution">
    <text evidence="5">The sequence shown here is derived from an EMBL/GenBank/DDBJ whole genome shotgun (WGS) entry which is preliminary data.</text>
</comment>
<reference evidence="5 6" key="1">
    <citation type="submission" date="2018-08" db="EMBL/GenBank/DDBJ databases">
        <title>A genome reference for cultivated species of the human gut microbiota.</title>
        <authorList>
            <person name="Zou Y."/>
            <person name="Xue W."/>
            <person name="Luo G."/>
        </authorList>
    </citation>
    <scope>NUCLEOTIDE SEQUENCE [LARGE SCALE GENOMIC DNA]</scope>
    <source>
        <strain evidence="5 6">AM35-14</strain>
    </source>
</reference>
<organism evidence="5 6">
    <name type="scientific">Enterocloster bolteae</name>
    <dbReference type="NCBI Taxonomy" id="208479"/>
    <lineage>
        <taxon>Bacteria</taxon>
        <taxon>Bacillati</taxon>
        <taxon>Bacillota</taxon>
        <taxon>Clostridia</taxon>
        <taxon>Lachnospirales</taxon>
        <taxon>Lachnospiraceae</taxon>
        <taxon>Enterocloster</taxon>
    </lineage>
</organism>
<dbReference type="Gene3D" id="2.10.270.10">
    <property type="entry name" value="Cholin Binding"/>
    <property type="match status" value="1"/>
</dbReference>
<evidence type="ECO:0000313" key="6">
    <source>
        <dbReference type="Proteomes" id="UP000283975"/>
    </source>
</evidence>
<dbReference type="PANTHER" id="PTHR23159">
    <property type="entry name" value="CENTROSOMAL PROTEIN 2"/>
    <property type="match status" value="1"/>
</dbReference>
<feature type="region of interest" description="Disordered" evidence="4">
    <location>
        <begin position="585"/>
        <end position="612"/>
    </location>
</feature>
<feature type="compositionally biased region" description="Basic and acidic residues" evidence="4">
    <location>
        <begin position="603"/>
        <end position="612"/>
    </location>
</feature>
<evidence type="ECO:0000256" key="4">
    <source>
        <dbReference type="SAM" id="MobiDB-lite"/>
    </source>
</evidence>
<dbReference type="PANTHER" id="PTHR23159:SF31">
    <property type="entry name" value="CENTROSOME-ASSOCIATED PROTEIN CEP250 ISOFORM X1"/>
    <property type="match status" value="1"/>
</dbReference>
<sequence length="1436" mass="159743">MKGLGVAIATNPLFWAAGAALGIYATVKAIDYFTVSVEEARETAIDAASELDELESSIDSINSELKTSASRIDELNDKPNLTFIEQEELQNLKDTTAELERQFELKNAMQNVAEANARDSAIEYLDKKGSYQRYTGWDMSQVDVGNSHYGQARYDIFSGNQLDIIQQQLSDYESYINRKNELDKKIVDFKISKPNPEDYTLADKDALANMEQEATTLDNSIESLKDTLTSAVGDLTTYKENLDSSQDSSYIEYINSLQDAYSNIFGGGKDASKAFDDIWNADTFSNARKELESMAQAGTLSPATLTNNETYNQLLKETGKTAEETCENIYALVEAEKSVTTNSPIIFDLSSFSDTIDRLSKITSLYDEFKGKIKDKTAITFDISDVDDLRSSLLKTDKQLGISEEQFNTFESVLSSSESTVDDIQKAFDTLSSQFIYQSGCLDGLNTSNRDLIVSQLELQGITNASSIVTEELAQASEILAASGYSLTDATNTAYWALLDESGASETTKASLYQLNAAEIAYNNTDLSVQGKIDKLGQLASAYGDTASAAIAAAAADRVANGHGTYESVMEDLIAQMNRATSNITIQAPKISGSPSKKSGSGSKDKSKKEPTEFDWMERKISVIDSQVDKLKNNIDSLVGYRNKNSMTHTTIDVLTEKMHILQQMHDKYMEDANKLGLSQEYINKVQNGTIEIESVGDENLAKVIKEYQDLYDKAQDTNAKILETQKSIHDLNLSKLDNIIDQFKQTTDIQSKMIDTEKQLLDLREKSGEEIYADDYISLAGKQLKLTRQNADAYNELSTEMSRMDLERGSEEWKKYNDQLQEYKNSMISAADAVEQYKDAMTDLVYKGLRDFTSAMDSINGTISTMNDLIGDTNLVDDFGNLTDRGLAQIALYAHQMTNAKQEAAEYAEAIKSLDGALDSGLITQDEYNSMLQDYTSAQENAVKSSKEARDAILALVKEGIQAEIDAKKKLIDETKAALDAEKDLHDYQKSITEKQDNISKLERQIAALNNSTNRDDIAQRLQLQSQLADAKDELYELQYDHEIEQRKNALDDEYNAFEESKQKESDELDTNLDAQNAAINKYLDQVKNNYSTVYGILTQYGDEYSLAAIDDLTKPWESGSEAADLCAGAIGDAVANIQYEIDGLDFSSLYELVDLLNQIGMGGYGGGSSSAYEDVTDQGSWQKGKGGKWWYGNSNDDYVSGDIYTINGKQYGFDDDGYMMTGWRDDFGDWRYFEPENGEMVISQWRKSKDGDWYYLDKDGVMATDMAVKARDGDGYYYLDENGKYDGKPLTAEQVRKLGYTIGYKKGRKRIPHDQLAWTQENKPEIITRPSDGALLTPLKLGDGVINGDLTQNLLDIAGNPNRFVEDIVARSMPNYKIPEFDIIRNQPVAINSPLVQIDGTGLSATEVAAIIKNETRDIDKRVAKSIGYELMGK</sequence>
<name>A0A414AEX4_9FIRM</name>
<dbReference type="InterPro" id="IPR018337">
    <property type="entry name" value="Cell_wall/Cho-bd_repeat"/>
</dbReference>
<keyword evidence="3" id="KW-0175">Coiled coil</keyword>
<evidence type="ECO:0000256" key="2">
    <source>
        <dbReference type="PROSITE-ProRule" id="PRU00591"/>
    </source>
</evidence>
<evidence type="ECO:0000313" key="5">
    <source>
        <dbReference type="EMBL" id="RHC45950.1"/>
    </source>
</evidence>
<accession>A0A414AEX4</accession>
<feature type="compositionally biased region" description="Low complexity" evidence="4">
    <location>
        <begin position="590"/>
        <end position="602"/>
    </location>
</feature>
<dbReference type="SUPFAM" id="SSF69360">
    <property type="entry name" value="Cell wall binding repeat"/>
    <property type="match status" value="1"/>
</dbReference>